<dbReference type="Proteomes" id="UP000225740">
    <property type="component" value="Unassembled WGS sequence"/>
</dbReference>
<dbReference type="EMBL" id="NIZW01000008">
    <property type="protein sequence ID" value="PHQ35068.1"/>
    <property type="molecule type" value="Genomic_DNA"/>
</dbReference>
<reference evidence="2 3" key="1">
    <citation type="submission" date="2017-06" db="EMBL/GenBank/DDBJ databases">
        <title>Description of Rhodopirellula bahusiensis sp. nov.</title>
        <authorList>
            <person name="Kizina J."/>
            <person name="Harder J."/>
        </authorList>
    </citation>
    <scope>NUCLEOTIDE SEQUENCE [LARGE SCALE GENOMIC DNA]</scope>
    <source>
        <strain evidence="2 3">SWK21</strain>
    </source>
</reference>
<evidence type="ECO:0000313" key="3">
    <source>
        <dbReference type="Proteomes" id="UP000225740"/>
    </source>
</evidence>
<proteinExistence type="predicted"/>
<protein>
    <submittedName>
        <fullName evidence="2">Uncharacterized protein</fullName>
    </submittedName>
</protein>
<comment type="caution">
    <text evidence="2">The sequence shown here is derived from an EMBL/GenBank/DDBJ whole genome shotgun (WGS) entry which is preliminary data.</text>
</comment>
<feature type="compositionally biased region" description="Basic and acidic residues" evidence="1">
    <location>
        <begin position="1"/>
        <end position="11"/>
    </location>
</feature>
<keyword evidence="3" id="KW-1185">Reference proteome</keyword>
<evidence type="ECO:0000256" key="1">
    <source>
        <dbReference type="SAM" id="MobiDB-lite"/>
    </source>
</evidence>
<accession>A0A2G1W7T0</accession>
<dbReference type="AlphaFoldDB" id="A0A2G1W7T0"/>
<organism evidence="2 3">
    <name type="scientific">Rhodopirellula bahusiensis</name>
    <dbReference type="NCBI Taxonomy" id="2014065"/>
    <lineage>
        <taxon>Bacteria</taxon>
        <taxon>Pseudomonadati</taxon>
        <taxon>Planctomycetota</taxon>
        <taxon>Planctomycetia</taxon>
        <taxon>Pirellulales</taxon>
        <taxon>Pirellulaceae</taxon>
        <taxon>Rhodopirellula</taxon>
    </lineage>
</organism>
<feature type="region of interest" description="Disordered" evidence="1">
    <location>
        <begin position="1"/>
        <end position="26"/>
    </location>
</feature>
<evidence type="ECO:0000313" key="2">
    <source>
        <dbReference type="EMBL" id="PHQ35068.1"/>
    </source>
</evidence>
<sequence>MSRPSDAHQPPEEVVAGEATPDTVTSGCITSELGLSIKRHARSRFPGSSIPRQLDSPAAQFASGSIPQWTSRSLAARTPCAPSNGVLAVGWSLYHFNKSPSSSLTKQIT</sequence>
<name>A0A2G1W7T0_9BACT</name>
<gene>
    <name evidence="2" type="ORF">CEE69_11620</name>
</gene>